<dbReference type="PATRIC" id="fig|762376.5.peg.5517"/>
<dbReference type="SMART" id="SM00895">
    <property type="entry name" value="FCD"/>
    <property type="match status" value="1"/>
</dbReference>
<gene>
    <name evidence="5" type="ordered locus">AXYL_05512</name>
</gene>
<dbReference type="eggNOG" id="COG1802">
    <property type="taxonomic scope" value="Bacteria"/>
</dbReference>
<dbReference type="AlphaFoldDB" id="E3HXF9"/>
<organism evidence="5 6">
    <name type="scientific">Achromobacter xylosoxidans (strain A8)</name>
    <dbReference type="NCBI Taxonomy" id="762376"/>
    <lineage>
        <taxon>Bacteria</taxon>
        <taxon>Pseudomonadati</taxon>
        <taxon>Pseudomonadota</taxon>
        <taxon>Betaproteobacteria</taxon>
        <taxon>Burkholderiales</taxon>
        <taxon>Alcaligenaceae</taxon>
        <taxon>Achromobacter</taxon>
    </lineage>
</organism>
<dbReference type="Gene3D" id="1.20.120.530">
    <property type="entry name" value="GntR ligand-binding domain-like"/>
    <property type="match status" value="1"/>
</dbReference>
<dbReference type="Proteomes" id="UP000006876">
    <property type="component" value="Chromosome"/>
</dbReference>
<feature type="domain" description="HTH gntR-type" evidence="4">
    <location>
        <begin position="12"/>
        <end position="79"/>
    </location>
</feature>
<evidence type="ECO:0000256" key="2">
    <source>
        <dbReference type="ARBA" id="ARBA00023125"/>
    </source>
</evidence>
<dbReference type="SMART" id="SM00345">
    <property type="entry name" value="HTH_GNTR"/>
    <property type="match status" value="1"/>
</dbReference>
<evidence type="ECO:0000256" key="1">
    <source>
        <dbReference type="ARBA" id="ARBA00023015"/>
    </source>
</evidence>
<dbReference type="InterPro" id="IPR000524">
    <property type="entry name" value="Tscrpt_reg_HTH_GntR"/>
</dbReference>
<evidence type="ECO:0000259" key="4">
    <source>
        <dbReference type="PROSITE" id="PS50949"/>
    </source>
</evidence>
<dbReference type="PANTHER" id="PTHR43537:SF39">
    <property type="entry name" value="HTH-TYPE TRANSCRIPTIONAL REGULATOR MCBR"/>
    <property type="match status" value="1"/>
</dbReference>
<dbReference type="Gene3D" id="1.10.10.10">
    <property type="entry name" value="Winged helix-like DNA-binding domain superfamily/Winged helix DNA-binding domain"/>
    <property type="match status" value="1"/>
</dbReference>
<dbReference type="GO" id="GO:0003677">
    <property type="term" value="F:DNA binding"/>
    <property type="evidence" value="ECO:0007669"/>
    <property type="project" value="UniProtKB-KW"/>
</dbReference>
<evidence type="ECO:0000256" key="3">
    <source>
        <dbReference type="ARBA" id="ARBA00023163"/>
    </source>
</evidence>
<dbReference type="InterPro" id="IPR008920">
    <property type="entry name" value="TF_FadR/GntR_C"/>
</dbReference>
<keyword evidence="1" id="KW-0805">Transcription regulation</keyword>
<dbReference type="InterPro" id="IPR036390">
    <property type="entry name" value="WH_DNA-bd_sf"/>
</dbReference>
<dbReference type="GO" id="GO:0003700">
    <property type="term" value="F:DNA-binding transcription factor activity"/>
    <property type="evidence" value="ECO:0007669"/>
    <property type="project" value="InterPro"/>
</dbReference>
<dbReference type="InterPro" id="IPR036388">
    <property type="entry name" value="WH-like_DNA-bd_sf"/>
</dbReference>
<keyword evidence="2" id="KW-0238">DNA-binding</keyword>
<dbReference type="InterPro" id="IPR011711">
    <property type="entry name" value="GntR_C"/>
</dbReference>
<dbReference type="STRING" id="762376.AXYL_05512"/>
<reference evidence="5 6" key="1">
    <citation type="journal article" date="2011" name="J. Bacteriol.">
        <title>Complete genome sequence of the haloaromatic acid-degrading bacterium Achromobacter xylosoxidans A8.</title>
        <authorList>
            <person name="Strnad H."/>
            <person name="Ridl J."/>
            <person name="Paces J."/>
            <person name="Kolar M."/>
            <person name="Vlcek C."/>
            <person name="Paces V."/>
        </authorList>
    </citation>
    <scope>NUCLEOTIDE SEQUENCE [LARGE SCALE GENOMIC DNA]</scope>
    <source>
        <strain evidence="5 6">A8</strain>
    </source>
</reference>
<proteinExistence type="predicted"/>
<keyword evidence="3" id="KW-0804">Transcription</keyword>
<evidence type="ECO:0000313" key="5">
    <source>
        <dbReference type="EMBL" id="ADP18812.1"/>
    </source>
</evidence>
<dbReference type="SUPFAM" id="SSF46785">
    <property type="entry name" value="Winged helix' DNA-binding domain"/>
    <property type="match status" value="1"/>
</dbReference>
<sequence>MQRVMSEATPETAMRESVYQGIRGSLICGRFAPGEKLLLRQLASEFEVSLTPVREALHRLIAEGVLTQEHSRSVRVPILSKARVLELRDIRLSLEGLAAERAAANATAADIKVLERLAGEVEAARHSGDIAKDTQKVAEFQVALYRASEMPVLVRHIEMLWLQTGPYIRLLHPDFIRMVQQVRAGWRYELCDALRKRDGGKARQLIETDISEALTYLANLFDAAALINHV</sequence>
<protein>
    <submittedName>
        <fullName evidence="5">Bacterial regulatory protein, GntR family protein 59</fullName>
    </submittedName>
</protein>
<evidence type="ECO:0000313" key="6">
    <source>
        <dbReference type="Proteomes" id="UP000006876"/>
    </source>
</evidence>
<dbReference type="EMBL" id="CP002287">
    <property type="protein sequence ID" value="ADP18812.1"/>
    <property type="molecule type" value="Genomic_DNA"/>
</dbReference>
<accession>E3HXF9</accession>
<dbReference type="SUPFAM" id="SSF48008">
    <property type="entry name" value="GntR ligand-binding domain-like"/>
    <property type="match status" value="1"/>
</dbReference>
<dbReference type="Pfam" id="PF00392">
    <property type="entry name" value="GntR"/>
    <property type="match status" value="1"/>
</dbReference>
<dbReference type="HOGENOM" id="CLU_017584_5_4_4"/>
<dbReference type="PANTHER" id="PTHR43537">
    <property type="entry name" value="TRANSCRIPTIONAL REGULATOR, GNTR FAMILY"/>
    <property type="match status" value="1"/>
</dbReference>
<name>E3HXF9_ACHXA</name>
<dbReference type="KEGG" id="axy:AXYL_05512"/>
<dbReference type="PROSITE" id="PS50949">
    <property type="entry name" value="HTH_GNTR"/>
    <property type="match status" value="1"/>
</dbReference>
<dbReference type="Pfam" id="PF07729">
    <property type="entry name" value="FCD"/>
    <property type="match status" value="1"/>
</dbReference>